<dbReference type="PANTHER" id="PTHR45339">
    <property type="entry name" value="HYBRID SIGNAL TRANSDUCTION HISTIDINE KINASE J"/>
    <property type="match status" value="1"/>
</dbReference>
<keyword evidence="6" id="KW-1133">Transmembrane helix</keyword>
<feature type="domain" description="PAS" evidence="9">
    <location>
        <begin position="442"/>
        <end position="486"/>
    </location>
</feature>
<dbReference type="Pfam" id="PF08447">
    <property type="entry name" value="PAS_3"/>
    <property type="match status" value="1"/>
</dbReference>
<dbReference type="Gene3D" id="1.10.287.130">
    <property type="match status" value="1"/>
</dbReference>
<dbReference type="InterPro" id="IPR004358">
    <property type="entry name" value="Sig_transdc_His_kin-like_C"/>
</dbReference>
<evidence type="ECO:0000256" key="3">
    <source>
        <dbReference type="ARBA" id="ARBA00022553"/>
    </source>
</evidence>
<evidence type="ECO:0000256" key="4">
    <source>
        <dbReference type="ARBA" id="ARBA00023012"/>
    </source>
</evidence>
<dbReference type="Pfam" id="PF24820">
    <property type="entry name" value="Diguanyl_cycl_sensor"/>
    <property type="match status" value="1"/>
</dbReference>
<dbReference type="CDD" id="cd00130">
    <property type="entry name" value="PAS"/>
    <property type="match status" value="2"/>
</dbReference>
<dbReference type="InterPro" id="IPR000014">
    <property type="entry name" value="PAS"/>
</dbReference>
<dbReference type="Pfam" id="PF00072">
    <property type="entry name" value="Response_reg"/>
    <property type="match status" value="1"/>
</dbReference>
<dbReference type="InterPro" id="IPR001789">
    <property type="entry name" value="Sig_transdc_resp-reg_receiver"/>
</dbReference>
<keyword evidence="6" id="KW-0472">Membrane</keyword>
<evidence type="ECO:0000256" key="1">
    <source>
        <dbReference type="ARBA" id="ARBA00000085"/>
    </source>
</evidence>
<dbReference type="EC" id="2.7.13.3" evidence="2"/>
<dbReference type="Gene3D" id="3.30.565.10">
    <property type="entry name" value="Histidine kinase-like ATPase, C-terminal domain"/>
    <property type="match status" value="1"/>
</dbReference>
<dbReference type="NCBIfam" id="TIGR00229">
    <property type="entry name" value="sensory_box"/>
    <property type="match status" value="1"/>
</dbReference>
<dbReference type="Pfam" id="PF00512">
    <property type="entry name" value="HisKA"/>
    <property type="match status" value="1"/>
</dbReference>
<dbReference type="SMART" id="SM00091">
    <property type="entry name" value="PAS"/>
    <property type="match status" value="2"/>
</dbReference>
<dbReference type="InterPro" id="IPR059127">
    <property type="entry name" value="Diguanyl_cycl_sensor_dom"/>
</dbReference>
<dbReference type="SMART" id="SM00448">
    <property type="entry name" value="REC"/>
    <property type="match status" value="1"/>
</dbReference>
<dbReference type="PANTHER" id="PTHR45339:SF1">
    <property type="entry name" value="HYBRID SIGNAL TRANSDUCTION HISTIDINE KINASE J"/>
    <property type="match status" value="1"/>
</dbReference>
<dbReference type="SUPFAM" id="SSF47384">
    <property type="entry name" value="Homodimeric domain of signal transducing histidine kinase"/>
    <property type="match status" value="1"/>
</dbReference>
<dbReference type="Pfam" id="PF02518">
    <property type="entry name" value="HATPase_c"/>
    <property type="match status" value="1"/>
</dbReference>
<dbReference type="PROSITE" id="PS50110">
    <property type="entry name" value="RESPONSE_REGULATORY"/>
    <property type="match status" value="1"/>
</dbReference>
<dbReference type="CDD" id="cd16922">
    <property type="entry name" value="HATPase_EvgS-ArcB-TorS-like"/>
    <property type="match status" value="1"/>
</dbReference>
<dbReference type="SMART" id="SM00388">
    <property type="entry name" value="HisKA"/>
    <property type="match status" value="1"/>
</dbReference>
<evidence type="ECO:0000256" key="6">
    <source>
        <dbReference type="SAM" id="Phobius"/>
    </source>
</evidence>
<evidence type="ECO:0000259" key="7">
    <source>
        <dbReference type="PROSITE" id="PS50109"/>
    </source>
</evidence>
<dbReference type="InterPro" id="IPR036890">
    <property type="entry name" value="HATPase_C_sf"/>
</dbReference>
<dbReference type="SUPFAM" id="SSF52172">
    <property type="entry name" value="CheY-like"/>
    <property type="match status" value="1"/>
</dbReference>
<name>A0ABN6CX62_9GAMM</name>
<evidence type="ECO:0000259" key="8">
    <source>
        <dbReference type="PROSITE" id="PS50110"/>
    </source>
</evidence>
<feature type="domain" description="Histidine kinase" evidence="7">
    <location>
        <begin position="589"/>
        <end position="808"/>
    </location>
</feature>
<dbReference type="CDD" id="cd00082">
    <property type="entry name" value="HisKA"/>
    <property type="match status" value="1"/>
</dbReference>
<keyword evidence="11" id="KW-1185">Reference proteome</keyword>
<accession>A0ABN6CX62</accession>
<evidence type="ECO:0000256" key="2">
    <source>
        <dbReference type="ARBA" id="ARBA00012438"/>
    </source>
</evidence>
<dbReference type="PRINTS" id="PR00344">
    <property type="entry name" value="BCTRLSENSOR"/>
</dbReference>
<dbReference type="SMART" id="SM00387">
    <property type="entry name" value="HATPase_c"/>
    <property type="match status" value="1"/>
</dbReference>
<comment type="catalytic activity">
    <reaction evidence="1">
        <text>ATP + protein L-histidine = ADP + protein N-phospho-L-histidine.</text>
        <dbReference type="EC" id="2.7.13.3"/>
    </reaction>
</comment>
<dbReference type="InterPro" id="IPR005467">
    <property type="entry name" value="His_kinase_dom"/>
</dbReference>
<dbReference type="EMBL" id="AP024202">
    <property type="protein sequence ID" value="BCN92477.1"/>
    <property type="molecule type" value="Genomic_DNA"/>
</dbReference>
<proteinExistence type="predicted"/>
<organism evidence="10 11">
    <name type="scientific">Thiomicrorhabdus immobilis</name>
    <dbReference type="NCBI Taxonomy" id="2791037"/>
    <lineage>
        <taxon>Bacteria</taxon>
        <taxon>Pseudomonadati</taxon>
        <taxon>Pseudomonadota</taxon>
        <taxon>Gammaproteobacteria</taxon>
        <taxon>Thiotrichales</taxon>
        <taxon>Piscirickettsiaceae</taxon>
        <taxon>Thiomicrorhabdus</taxon>
    </lineage>
</organism>
<feature type="domain" description="Response regulatory" evidence="8">
    <location>
        <begin position="838"/>
        <end position="960"/>
    </location>
</feature>
<dbReference type="PROSITE" id="PS50109">
    <property type="entry name" value="HIS_KIN"/>
    <property type="match status" value="1"/>
</dbReference>
<dbReference type="CDD" id="cd17546">
    <property type="entry name" value="REC_hyHK_CKI1_RcsC-like"/>
    <property type="match status" value="1"/>
</dbReference>
<gene>
    <name evidence="10" type="ORF">THMIRHAM_02620</name>
</gene>
<dbReference type="InterPro" id="IPR003661">
    <property type="entry name" value="HisK_dim/P_dom"/>
</dbReference>
<feature type="modified residue" description="4-aspartylphosphate" evidence="5">
    <location>
        <position position="889"/>
    </location>
</feature>
<dbReference type="InterPro" id="IPR035965">
    <property type="entry name" value="PAS-like_dom_sf"/>
</dbReference>
<feature type="transmembrane region" description="Helical" evidence="6">
    <location>
        <begin position="27"/>
        <end position="48"/>
    </location>
</feature>
<dbReference type="Proteomes" id="UP001054820">
    <property type="component" value="Chromosome"/>
</dbReference>
<feature type="domain" description="PAS" evidence="9">
    <location>
        <begin position="340"/>
        <end position="391"/>
    </location>
</feature>
<dbReference type="SUPFAM" id="SSF55785">
    <property type="entry name" value="PYP-like sensor domain (PAS domain)"/>
    <property type="match status" value="2"/>
</dbReference>
<keyword evidence="4" id="KW-0902">Two-component regulatory system</keyword>
<sequence>MTGFMSELNKKITPLNRLKLSSFKLPLYFWLSMLSFAIVISSMVYYLILQNESRIVQAAQISSNGLASFVGDYLEKHQLLVKSIASHHQDRILQLSKGGGYPYDLAEITEDIRSLFPSQTEFAIINPKGDIVIGSNLDQMGEKCHTLIKETMKSSAAAVSRVSAHRSPSGEYHFDVLFPIIAADEMAGFWVKLSFKPLERFIVNLNIKEYDLVITEQMPPYHVLLGKDITNKARAPLSDNFEYLEQELEDIVFKDVLAIAPISSVAWQVRAIQNTEVYRELVEDIIIIALAVFLAVFFVVTLVYLFVRGVHEEKEKIRQDAVHDQMFNAGPTILLEKQTDQYMSILYASPNVSSLFGKSSKEVVKTPYLDWICPDDALMVRQTLLDAFKGKTSTVEMVYRIKNANNEGAKWIYDLSHILYNSAGKPESIRGYITSVHAQKTAEKNATDLIQSVPEAIFVLDLDGKIVNTNRAAEYLLACDKEALVNVLFSHWLEAESLVQYEHVKRQFIGALTPEKEPLPNIDTFYLRDSKGHQLSVEISFNHIELNGEPLLVQVVRDVTLQMQVQQQLSFAKEQAEALAKARSRFVATISHEIRTPMNGVLGMTDLLFDTALTPQQEQYLQAIKHSGDVLLSIINEVLDFAKLDEGQVVLNQAEFNLKGSIEETLHLLSPMAEEKGLALSFNYSDQLPENYLGDVLRMQQLLFNLVGNALKFTETGQVQIQVSPVAGDISRLLIEVVDSGIGVASEHLNKLFDSFTQADESTSRQFGGTGLGLAICKQLVDLMGGSIGVSSELNKGSTFWVKLPLEATQSVDETQGKDKQIHLQNPDDSPLPLAGKTVLLIEDNSINQRVIEAFVERLGAKIDIAENGLKGVDYWRLDAHKYQLILMDCQMPVMDGFEATKIIRKEERMSLQSHPIPIIALTANVLTEDKEKCYQVGMDDFLAKPINREQFDATLIKWAG</sequence>
<evidence type="ECO:0000313" key="11">
    <source>
        <dbReference type="Proteomes" id="UP001054820"/>
    </source>
</evidence>
<evidence type="ECO:0000259" key="9">
    <source>
        <dbReference type="PROSITE" id="PS50112"/>
    </source>
</evidence>
<dbReference type="PROSITE" id="PS50112">
    <property type="entry name" value="PAS"/>
    <property type="match status" value="2"/>
</dbReference>
<evidence type="ECO:0000313" key="10">
    <source>
        <dbReference type="EMBL" id="BCN92477.1"/>
    </source>
</evidence>
<dbReference type="Gene3D" id="3.30.450.20">
    <property type="entry name" value="PAS domain"/>
    <property type="match status" value="2"/>
</dbReference>
<keyword evidence="6" id="KW-0812">Transmembrane</keyword>
<dbReference type="InterPro" id="IPR036097">
    <property type="entry name" value="HisK_dim/P_sf"/>
</dbReference>
<protein>
    <recommendedName>
        <fullName evidence="2">histidine kinase</fullName>
        <ecNumber evidence="2">2.7.13.3</ecNumber>
    </recommendedName>
</protein>
<dbReference type="InterPro" id="IPR011006">
    <property type="entry name" value="CheY-like_superfamily"/>
</dbReference>
<dbReference type="InterPro" id="IPR013655">
    <property type="entry name" value="PAS_fold_3"/>
</dbReference>
<evidence type="ECO:0000256" key="5">
    <source>
        <dbReference type="PROSITE-ProRule" id="PRU00169"/>
    </source>
</evidence>
<feature type="transmembrane region" description="Helical" evidence="6">
    <location>
        <begin position="285"/>
        <end position="307"/>
    </location>
</feature>
<dbReference type="SUPFAM" id="SSF55874">
    <property type="entry name" value="ATPase domain of HSP90 chaperone/DNA topoisomerase II/histidine kinase"/>
    <property type="match status" value="1"/>
</dbReference>
<dbReference type="InterPro" id="IPR003594">
    <property type="entry name" value="HATPase_dom"/>
</dbReference>
<dbReference type="Gene3D" id="3.40.50.2300">
    <property type="match status" value="1"/>
</dbReference>
<keyword evidence="3 5" id="KW-0597">Phosphoprotein</keyword>
<reference evidence="10" key="1">
    <citation type="journal article" date="2022" name="Arch. Microbiol.">
        <title>Thiomicrorhabdus immobilis sp. nov., a mesophilic sulfur-oxidizing bacterium isolated from sediment of a brackish lake in northern Japan.</title>
        <authorList>
            <person name="Kojima H."/>
            <person name="Mochizuki J."/>
            <person name="Kanda M."/>
            <person name="Watanabe T."/>
            <person name="Fukui M."/>
        </authorList>
    </citation>
    <scope>NUCLEOTIDE SEQUENCE</scope>
    <source>
        <strain evidence="10">Am19</strain>
    </source>
</reference>